<dbReference type="EMBL" id="JAPFFF010000001">
    <property type="protein sequence ID" value="KAK8899642.1"/>
    <property type="molecule type" value="Genomic_DNA"/>
</dbReference>
<dbReference type="Proteomes" id="UP001470230">
    <property type="component" value="Unassembled WGS sequence"/>
</dbReference>
<keyword evidence="1" id="KW-0175">Coiled coil</keyword>
<evidence type="ECO:0000313" key="2">
    <source>
        <dbReference type="EMBL" id="KAK8899642.1"/>
    </source>
</evidence>
<protein>
    <submittedName>
        <fullName evidence="2">Uncharacterized protein</fullName>
    </submittedName>
</protein>
<organism evidence="2 3">
    <name type="scientific">Tritrichomonas musculus</name>
    <dbReference type="NCBI Taxonomy" id="1915356"/>
    <lineage>
        <taxon>Eukaryota</taxon>
        <taxon>Metamonada</taxon>
        <taxon>Parabasalia</taxon>
        <taxon>Tritrichomonadida</taxon>
        <taxon>Tritrichomonadidae</taxon>
        <taxon>Tritrichomonas</taxon>
    </lineage>
</organism>
<gene>
    <name evidence="2" type="ORF">M9Y10_001959</name>
</gene>
<feature type="coiled-coil region" evidence="1">
    <location>
        <begin position="116"/>
        <end position="302"/>
    </location>
</feature>
<comment type="caution">
    <text evidence="2">The sequence shown here is derived from an EMBL/GenBank/DDBJ whole genome shotgun (WGS) entry which is preliminary data.</text>
</comment>
<evidence type="ECO:0000313" key="3">
    <source>
        <dbReference type="Proteomes" id="UP001470230"/>
    </source>
</evidence>
<sequence>MQSISTQTPRSSFPQMSRSLLYPNSELHDVIDVNKGSIKQQKKNLKIQKEKLANNVKEVEEQLQKVLKQSGIVQDLEEDFRLMDSLPIFQMHCEFKEVNSQRSILAKFGADLKQQIDFVESELDEATYQLKQAKERAESGEPEEVDTIHFVEQKIREQEIQLKELRSISNALNTEVLSRENEVIQLEMQASKHLKEIKEAKELKNQLTIRKYEALHKKELYIKQSQENDKKNHDISQKLENARVKLSLAQNDSIRLNLLEKELDEKEKLLKAKSEELIQLHQKRSQNIIKETNKKIKRKEKKEMKQLHEMRCLAKEEDELLYEINEMEFQLDNDQKEFNMKSDSLSITKDSKDKAFNSRKTKLIILVDDMKERLKNKKTPEELQTEIQIARQENDKISKETEDKRSEISEIKKKLTPDEKVDEMKKELQKQMKSTLIQEREINSKLGAIKAEEREAANDEEEMKRSLSLIEAEISLTKKNDSATSSMLKICREQTETLRKRYEIYLEAQRIEKSNSNDGNILTESLDS</sequence>
<feature type="coiled-coil region" evidence="1">
    <location>
        <begin position="35"/>
        <end position="69"/>
    </location>
</feature>
<keyword evidence="3" id="KW-1185">Reference proteome</keyword>
<name>A0ABR2LA42_9EUKA</name>
<evidence type="ECO:0000256" key="1">
    <source>
        <dbReference type="SAM" id="Coils"/>
    </source>
</evidence>
<proteinExistence type="predicted"/>
<reference evidence="2 3" key="1">
    <citation type="submission" date="2024-04" db="EMBL/GenBank/DDBJ databases">
        <title>Tritrichomonas musculus Genome.</title>
        <authorList>
            <person name="Alves-Ferreira E."/>
            <person name="Grigg M."/>
            <person name="Lorenzi H."/>
            <person name="Galac M."/>
        </authorList>
    </citation>
    <scope>NUCLEOTIDE SEQUENCE [LARGE SCALE GENOMIC DNA]</scope>
    <source>
        <strain evidence="2 3">EAF2021</strain>
    </source>
</reference>
<accession>A0ABR2LA42</accession>